<reference evidence="2 3" key="1">
    <citation type="journal article" date="2013" name="Genome Announc.">
        <title>Draft Genome Sequence of Bhargavaea cecembensis Strain DSE10T, Isolated from a Deep-Sea Sediment Sample Collected at a Depth of 5,904 m from the Chagos-Laccadive Ridge System in the Indian Ocean.</title>
        <authorList>
            <person name="Shivaji S."/>
            <person name="Ara S."/>
            <person name="Begum Z."/>
            <person name="Ruth M."/>
            <person name="Singh A."/>
            <person name="Kumar Pinnaka A."/>
        </authorList>
    </citation>
    <scope>NUCLEOTIDE SEQUENCE [LARGE SCALE GENOMIC DNA]</scope>
    <source>
        <strain evidence="2 3">DSE10</strain>
    </source>
</reference>
<sequence>MIFPELVMIFHECLLIIQPISLQNSILGPSKRPKFKDGTVHSKLPENVLTSWKIRKRVLDVITQGAALLMEFAYGQAVERLPPYTSERSDTERSLRNLRAGAAGEQKVIEAVRSVALPEHTELVQNVTLSLLGGVRFQMDLALLSKSGILLIECKQIGGRLKFHTGPAELRKVDEDGRILSVYDCPVAQLSDQQENLLQWLRIAGFRTPVYGAVVFANNPIIEEIGEGMPVFKLRETRNLVRRHVERKPVVHENEVNRIAAAMIESSIPYLPFPLQIAEPSQFVTNPICSICNNVLSKRSERKWECAKCNRIEHKPYLLTLLAWFLLIRNTISSAEIMQLFGLKTHKAARSIAERLPLEKIGSRKSSAYKADYEALAGSSMVLDAIQTWLKQDRAAKDQYGTRKDHQLAAKDQ</sequence>
<protein>
    <submittedName>
        <fullName evidence="2">Nuclease-related domain protein</fullName>
    </submittedName>
</protein>
<evidence type="ECO:0000259" key="1">
    <source>
        <dbReference type="PROSITE" id="PS50965"/>
    </source>
</evidence>
<dbReference type="EMBL" id="AOFT01000020">
    <property type="protein sequence ID" value="EMR05192.1"/>
    <property type="molecule type" value="Genomic_DNA"/>
</dbReference>
<dbReference type="PROSITE" id="PS50965">
    <property type="entry name" value="NERD"/>
    <property type="match status" value="1"/>
</dbReference>
<gene>
    <name evidence="2" type="ORF">C772_02864</name>
</gene>
<evidence type="ECO:0000313" key="3">
    <source>
        <dbReference type="Proteomes" id="UP000011919"/>
    </source>
</evidence>
<proteinExistence type="predicted"/>
<dbReference type="eggNOG" id="ENOG50323G4">
    <property type="taxonomic scope" value="Bacteria"/>
</dbReference>
<dbReference type="Pfam" id="PF08378">
    <property type="entry name" value="NERD"/>
    <property type="match status" value="1"/>
</dbReference>
<feature type="domain" description="NERD" evidence="1">
    <location>
        <begin position="100"/>
        <end position="220"/>
    </location>
</feature>
<organism evidence="2 3">
    <name type="scientific">Bhargavaea cecembensis DSE10</name>
    <dbReference type="NCBI Taxonomy" id="1235279"/>
    <lineage>
        <taxon>Bacteria</taxon>
        <taxon>Bacillati</taxon>
        <taxon>Bacillota</taxon>
        <taxon>Bacilli</taxon>
        <taxon>Bacillales</taxon>
        <taxon>Caryophanaceae</taxon>
        <taxon>Bhargavaea</taxon>
    </lineage>
</organism>
<accession>M7ND67</accession>
<name>M7ND67_9BACL</name>
<dbReference type="InterPro" id="IPR011528">
    <property type="entry name" value="NERD"/>
</dbReference>
<dbReference type="AlphaFoldDB" id="M7ND67"/>
<dbReference type="Proteomes" id="UP000011919">
    <property type="component" value="Unassembled WGS sequence"/>
</dbReference>
<comment type="caution">
    <text evidence="2">The sequence shown here is derived from an EMBL/GenBank/DDBJ whole genome shotgun (WGS) entry which is preliminary data.</text>
</comment>
<dbReference type="STRING" id="1235279.C772_02864"/>
<evidence type="ECO:0000313" key="2">
    <source>
        <dbReference type="EMBL" id="EMR05192.1"/>
    </source>
</evidence>
<keyword evidence="3" id="KW-1185">Reference proteome</keyword>